<reference evidence="1" key="1">
    <citation type="submission" date="2019-11" db="EMBL/GenBank/DDBJ databases">
        <authorList>
            <person name="Feng L."/>
        </authorList>
    </citation>
    <scope>NUCLEOTIDE SEQUENCE</scope>
    <source>
        <strain evidence="1">CParaputrificumLFYP93</strain>
    </source>
</reference>
<name>A0A6N3GNS1_9CLOT</name>
<gene>
    <name evidence="1" type="ORF">CPLFYP93_03213</name>
</gene>
<protein>
    <submittedName>
        <fullName evidence="1">Uncharacterized protein</fullName>
    </submittedName>
</protein>
<dbReference type="EMBL" id="CACRTV010000087">
    <property type="protein sequence ID" value="VYU66005.1"/>
    <property type="molecule type" value="Genomic_DNA"/>
</dbReference>
<proteinExistence type="predicted"/>
<accession>A0A6N3GNS1</accession>
<organism evidence="1">
    <name type="scientific">Clostridium paraputrificum</name>
    <dbReference type="NCBI Taxonomy" id="29363"/>
    <lineage>
        <taxon>Bacteria</taxon>
        <taxon>Bacillati</taxon>
        <taxon>Bacillota</taxon>
        <taxon>Clostridia</taxon>
        <taxon>Eubacteriales</taxon>
        <taxon>Clostridiaceae</taxon>
        <taxon>Clostridium</taxon>
    </lineage>
</organism>
<dbReference type="AlphaFoldDB" id="A0A6N3GNS1"/>
<evidence type="ECO:0000313" key="1">
    <source>
        <dbReference type="EMBL" id="VYU66005.1"/>
    </source>
</evidence>
<dbReference type="RefSeq" id="WP_156563197.1">
    <property type="nucleotide sequence ID" value="NZ_CACRTV010000087.1"/>
</dbReference>
<sequence>MRVKNNLTPYPILSNYTDDYINSKYSVNINSSVEFDKINIDFCFELENEYIKKLIEDGKAAYAIHVECPVTSYRYSIQSNKDIHISIPSDLVKSQIEVCTFIIAQEKIPNFYCNQFNHDYGNTRFDVRKGSKLAISEMAIINIIKNRDKLKDTEGIIKIRKSESSSLDYVKYDLDNDYIIITLPQKLYELYIEHGRQGFKNTMVATLIFPVIIQALTKMKCENSEDNDIENYKWYISLKSVLRDNNIEVDNIEILQGSGKKSIFKIAQSILQKPIEKMMTEINRYGGENYD</sequence>